<name>L2GYQ5_VAVCU</name>
<evidence type="ECO:0000256" key="3">
    <source>
        <dbReference type="ARBA" id="ARBA00022741"/>
    </source>
</evidence>
<evidence type="ECO:0000256" key="2">
    <source>
        <dbReference type="ARBA" id="ARBA00022737"/>
    </source>
</evidence>
<evidence type="ECO:0000313" key="10">
    <source>
        <dbReference type="EMBL" id="ELA48388.1"/>
    </source>
</evidence>
<dbReference type="OMA" id="HWEREFA"/>
<dbReference type="OrthoDB" id="5857104at2759"/>
<dbReference type="SMART" id="SM00490">
    <property type="entry name" value="HELICc"/>
    <property type="match status" value="1"/>
</dbReference>
<evidence type="ECO:0000256" key="4">
    <source>
        <dbReference type="ARBA" id="ARBA00022801"/>
    </source>
</evidence>
<dbReference type="RefSeq" id="XP_008073243.1">
    <property type="nucleotide sequence ID" value="XM_008075052.1"/>
</dbReference>
<feature type="compositionally biased region" description="Polar residues" evidence="7">
    <location>
        <begin position="10"/>
        <end position="20"/>
    </location>
</feature>
<dbReference type="PANTHER" id="PTHR45623">
    <property type="entry name" value="CHROMODOMAIN-HELICASE-DNA-BINDING PROTEIN 3-RELATED-RELATED"/>
    <property type="match status" value="1"/>
</dbReference>
<evidence type="ECO:0000256" key="6">
    <source>
        <dbReference type="ARBA" id="ARBA00023242"/>
    </source>
</evidence>
<dbReference type="GO" id="GO:0003677">
    <property type="term" value="F:DNA binding"/>
    <property type="evidence" value="ECO:0007669"/>
    <property type="project" value="TreeGrafter"/>
</dbReference>
<dbReference type="Pfam" id="PF00271">
    <property type="entry name" value="Helicase_C"/>
    <property type="match status" value="1"/>
</dbReference>
<keyword evidence="4" id="KW-0378">Hydrolase</keyword>
<dbReference type="GO" id="GO:0003682">
    <property type="term" value="F:chromatin binding"/>
    <property type="evidence" value="ECO:0007669"/>
    <property type="project" value="TreeGrafter"/>
</dbReference>
<feature type="compositionally biased region" description="Basic and acidic residues" evidence="7">
    <location>
        <begin position="204"/>
        <end position="215"/>
    </location>
</feature>
<evidence type="ECO:0000259" key="8">
    <source>
        <dbReference type="PROSITE" id="PS51192"/>
    </source>
</evidence>
<dbReference type="Pfam" id="PF00176">
    <property type="entry name" value="SNF2-rel_dom"/>
    <property type="match status" value="1"/>
</dbReference>
<dbReference type="InterPro" id="IPR000330">
    <property type="entry name" value="SNF2_N"/>
</dbReference>
<dbReference type="PROSITE" id="PS51192">
    <property type="entry name" value="HELICASE_ATP_BIND_1"/>
    <property type="match status" value="1"/>
</dbReference>
<accession>L2GYQ5</accession>
<evidence type="ECO:0000256" key="5">
    <source>
        <dbReference type="ARBA" id="ARBA00022840"/>
    </source>
</evidence>
<dbReference type="Gene3D" id="3.40.50.10810">
    <property type="entry name" value="Tandem AAA-ATPase domain"/>
    <property type="match status" value="1"/>
</dbReference>
<dbReference type="InterPro" id="IPR027417">
    <property type="entry name" value="P-loop_NTPase"/>
</dbReference>
<proteinExistence type="predicted"/>
<evidence type="ECO:0000313" key="11">
    <source>
        <dbReference type="Proteomes" id="UP000011081"/>
    </source>
</evidence>
<feature type="region of interest" description="Disordered" evidence="7">
    <location>
        <begin position="134"/>
        <end position="222"/>
    </location>
</feature>
<evidence type="ECO:0000259" key="9">
    <source>
        <dbReference type="PROSITE" id="PS51194"/>
    </source>
</evidence>
<dbReference type="STRING" id="948595.L2GYQ5"/>
<evidence type="ECO:0000256" key="1">
    <source>
        <dbReference type="ARBA" id="ARBA00004123"/>
    </source>
</evidence>
<dbReference type="GO" id="GO:0140658">
    <property type="term" value="F:ATP-dependent chromatin remodeler activity"/>
    <property type="evidence" value="ECO:0007669"/>
    <property type="project" value="TreeGrafter"/>
</dbReference>
<dbReference type="PANTHER" id="PTHR45623:SF11">
    <property type="entry name" value="KISMET, ISOFORM C"/>
    <property type="match status" value="1"/>
</dbReference>
<dbReference type="InterPro" id="IPR001650">
    <property type="entry name" value="Helicase_C-like"/>
</dbReference>
<dbReference type="VEuPathDB" id="MicrosporidiaDB:VCUG_00224"/>
<gene>
    <name evidence="10" type="ORF">VCUG_00224</name>
</gene>
<dbReference type="Proteomes" id="UP000011081">
    <property type="component" value="Unassembled WGS sequence"/>
</dbReference>
<sequence>MPKRREQEDSGSTESLSNITDESESENVSSSDELDKQMVKRGRPRKMMNGVSKMNFSGPLGNYYQNPSQMPFQQSNMLYRNINPQRNNYMYNPGIPSSYRSMGYPSQLGPSNPSFIGNVSSQFSYYNYPQYRQAYPPQGYQQPSYQQPPPQYNAPYKQPPPFYNFYAQPVHQAPPPAQKYTPPMRVDRERQRQEKLKKRKKPSPRPDEQPQHELFESDEMEEVEEDKHEKLLDYRNEMFFVKFRNMSYIHCGWVSQEEITKTRAGAIKAKRFLSRHKEDKHNASFEEGKNIQQIIASDFGGVPPFDPEYIKIDRVISVDNLILVKWKKLAYELSTFEKIEDVRNLEGFEEELKEYKTRNVVKKTVFPIDYRPPKDALVINKSFKNENTLRDYQMEGLNWLLNRWYYKQGCIMADEMGLGKTVQTVCFVNKIFETGYQHPVLIVAPLSTLIHWEREFKTWTDLRILLYHGNNVARDLIYDYEFYNDGLLFDVLITTYEMVMSGVKHLSFNFGVGVFDEAHRLKNSHSKAFQTLISLSFNHKILLSGTPLQNNLTELWSLLHFLDPIKNESLNYFLESYKLEKSEDVDRLKTLLKPVMLRRMKDDVEKIPIKEETIVEVELTMIQKQFYRAIIEKNLSIFEKESPNLLNVMMELRKCCIHPYLVRGAEEKIINDYKIRRRIEFIKQRKMLSDDAESRVGDQIRGESRTVRGAEMEVRREHLMEQNTTEEDATDTAIAADTEKGTLGQTLAGDADDVNRNTEKHLNGSVRVPCAEDDDAEGIAWRRETPTNELTVDEYYKILIQSSGKLVLLDKLLAKLKGEHKVLIFSQMTRCLDLLSDYLQYKHYKYERIDGGVRGECRQAAIDRFSSAESDSFVFLLCTRAGGMGINLTSADTVVIFDSDWNPQNDLQAQARCHRIGQTKSVKIYRLITRNTYEREMFDKAGLKLGLDQAILQKNKSVRKKEHIENLLKKGAYGVLMENDEAAQKFCEEDIDMILERRTHVVRHNQEASQNVFSRASFQVEEEFDDPDFWQNLLTKRKDAENEMKIKRLIRRLGRETPTDYEEIDQVLESTDDEMVRVFLIIFKKGVNGIIENMSDVKEKIGILVRYCYETLTDKNKEDFKLHLEAYFKDEKQQAIDHYIVKKLAEKFLLRLQVVSILKYLYRIESLEHMKGGSVEEDRRIVNWVISNGYDNWPTGIGREKSLFRGKDRNDLNARVRKIILSLNKIKENREDREREMEVESIVMNYGRVTALNENDIAENIEEVNKKVDIVMNQKRRKSNFESLYKRIVLIDALKTLEVEEVKRTVGLPRGWKKKDDERLVQLVHARGIANTALELGLSDEIVVRRLEMLVSNENDE</sequence>
<dbReference type="SUPFAM" id="SSF52540">
    <property type="entry name" value="P-loop containing nucleoside triphosphate hydrolases"/>
    <property type="match status" value="2"/>
</dbReference>
<organism evidence="10 11">
    <name type="scientific">Vavraia culicis (isolate floridensis)</name>
    <name type="common">Microsporidian parasite</name>
    <dbReference type="NCBI Taxonomy" id="948595"/>
    <lineage>
        <taxon>Eukaryota</taxon>
        <taxon>Fungi</taxon>
        <taxon>Fungi incertae sedis</taxon>
        <taxon>Microsporidia</taxon>
        <taxon>Pleistophoridae</taxon>
        <taxon>Vavraia</taxon>
    </lineage>
</organism>
<dbReference type="FunCoup" id="L2GYQ5">
    <property type="interactions" value="162"/>
</dbReference>
<feature type="region of interest" description="Disordered" evidence="7">
    <location>
        <begin position="1"/>
        <end position="51"/>
    </location>
</feature>
<keyword evidence="11" id="KW-1185">Reference proteome</keyword>
<reference evidence="11" key="1">
    <citation type="submission" date="2011-03" db="EMBL/GenBank/DDBJ databases">
        <title>The genome sequence of Vavraia culicis strain floridensis.</title>
        <authorList>
            <consortium name="The Broad Institute Genome Sequencing Platform"/>
            <person name="Cuomo C."/>
            <person name="Becnel J."/>
            <person name="Sanscrainte N."/>
            <person name="Young S.K."/>
            <person name="Zeng Q."/>
            <person name="Gargeya S."/>
            <person name="Fitzgerald M."/>
            <person name="Haas B."/>
            <person name="Abouelleil A."/>
            <person name="Alvarado L."/>
            <person name="Arachchi H.M."/>
            <person name="Berlin A."/>
            <person name="Chapman S.B."/>
            <person name="Gearin G."/>
            <person name="Goldberg J."/>
            <person name="Griggs A."/>
            <person name="Gujja S."/>
            <person name="Hansen M."/>
            <person name="Heiman D."/>
            <person name="Howarth C."/>
            <person name="Larimer J."/>
            <person name="Lui A."/>
            <person name="MacDonald P.J.P."/>
            <person name="McCowen C."/>
            <person name="Montmayeur A."/>
            <person name="Murphy C."/>
            <person name="Neiman D."/>
            <person name="Pearson M."/>
            <person name="Priest M."/>
            <person name="Roberts A."/>
            <person name="Saif S."/>
            <person name="Shea T."/>
            <person name="Sisk P."/>
            <person name="Stolte C."/>
            <person name="Sykes S."/>
            <person name="Wortman J."/>
            <person name="Nusbaum C."/>
            <person name="Birren B."/>
        </authorList>
    </citation>
    <scope>NUCLEOTIDE SEQUENCE [LARGE SCALE GENOMIC DNA]</scope>
    <source>
        <strain evidence="11">floridensis</strain>
    </source>
</reference>
<feature type="domain" description="Helicase C-terminal" evidence="9">
    <location>
        <begin position="808"/>
        <end position="968"/>
    </location>
</feature>
<protein>
    <submittedName>
        <fullName evidence="10">Uncharacterized protein</fullName>
    </submittedName>
</protein>
<dbReference type="InterPro" id="IPR016197">
    <property type="entry name" value="Chromo-like_dom_sf"/>
</dbReference>
<dbReference type="GO" id="GO:0016887">
    <property type="term" value="F:ATP hydrolysis activity"/>
    <property type="evidence" value="ECO:0007669"/>
    <property type="project" value="TreeGrafter"/>
</dbReference>
<dbReference type="InterPro" id="IPR049730">
    <property type="entry name" value="SNF2/RAD54-like_C"/>
</dbReference>
<dbReference type="InterPro" id="IPR000953">
    <property type="entry name" value="Chromo/chromo_shadow_dom"/>
</dbReference>
<dbReference type="InParanoid" id="L2GYQ5"/>
<keyword evidence="2" id="KW-0677">Repeat</keyword>
<dbReference type="GO" id="GO:0005634">
    <property type="term" value="C:nucleus"/>
    <property type="evidence" value="ECO:0007669"/>
    <property type="project" value="UniProtKB-SubCell"/>
</dbReference>
<feature type="compositionally biased region" description="Pro residues" evidence="7">
    <location>
        <begin position="146"/>
        <end position="162"/>
    </location>
</feature>
<dbReference type="EMBL" id="GL877405">
    <property type="protein sequence ID" value="ELA48388.1"/>
    <property type="molecule type" value="Genomic_DNA"/>
</dbReference>
<dbReference type="GO" id="GO:0000785">
    <property type="term" value="C:chromatin"/>
    <property type="evidence" value="ECO:0007669"/>
    <property type="project" value="TreeGrafter"/>
</dbReference>
<dbReference type="GeneID" id="19878114"/>
<keyword evidence="5" id="KW-0067">ATP-binding</keyword>
<dbReference type="HOGENOM" id="CLU_000315_8_5_1"/>
<dbReference type="InterPro" id="IPR014001">
    <property type="entry name" value="Helicase_ATP-bd"/>
</dbReference>
<dbReference type="PROSITE" id="PS51194">
    <property type="entry name" value="HELICASE_CTER"/>
    <property type="match status" value="1"/>
</dbReference>
<keyword evidence="6" id="KW-0539">Nucleus</keyword>
<dbReference type="GO" id="GO:0010468">
    <property type="term" value="P:regulation of gene expression"/>
    <property type="evidence" value="ECO:0007669"/>
    <property type="project" value="TreeGrafter"/>
</dbReference>
<dbReference type="CDD" id="cd18793">
    <property type="entry name" value="SF2_C_SNF"/>
    <property type="match status" value="1"/>
</dbReference>
<dbReference type="GO" id="GO:0042393">
    <property type="term" value="F:histone binding"/>
    <property type="evidence" value="ECO:0007669"/>
    <property type="project" value="TreeGrafter"/>
</dbReference>
<dbReference type="SMART" id="SM00298">
    <property type="entry name" value="CHROMO"/>
    <property type="match status" value="2"/>
</dbReference>
<keyword evidence="3" id="KW-0547">Nucleotide-binding</keyword>
<comment type="subcellular location">
    <subcellularLocation>
        <location evidence="1">Nucleus</location>
    </subcellularLocation>
</comment>
<evidence type="ECO:0000256" key="7">
    <source>
        <dbReference type="SAM" id="MobiDB-lite"/>
    </source>
</evidence>
<dbReference type="SMART" id="SM00487">
    <property type="entry name" value="DEXDc"/>
    <property type="match status" value="1"/>
</dbReference>
<dbReference type="SUPFAM" id="SSF54160">
    <property type="entry name" value="Chromo domain-like"/>
    <property type="match status" value="2"/>
</dbReference>
<dbReference type="Gene3D" id="2.40.50.40">
    <property type="match status" value="1"/>
</dbReference>
<dbReference type="Gene3D" id="3.40.50.300">
    <property type="entry name" value="P-loop containing nucleotide triphosphate hydrolases"/>
    <property type="match status" value="2"/>
</dbReference>
<dbReference type="GO" id="GO:0005524">
    <property type="term" value="F:ATP binding"/>
    <property type="evidence" value="ECO:0007669"/>
    <property type="project" value="UniProtKB-KW"/>
</dbReference>
<feature type="compositionally biased region" description="Basic and acidic residues" evidence="7">
    <location>
        <begin position="185"/>
        <end position="194"/>
    </location>
</feature>
<feature type="domain" description="Helicase ATP-binding" evidence="8">
    <location>
        <begin position="401"/>
        <end position="565"/>
    </location>
</feature>
<dbReference type="InterPro" id="IPR038718">
    <property type="entry name" value="SNF2-like_sf"/>
</dbReference>
<feature type="compositionally biased region" description="Low complexity" evidence="7">
    <location>
        <begin position="134"/>
        <end position="145"/>
    </location>
</feature>